<keyword evidence="4" id="KW-1185">Reference proteome</keyword>
<protein>
    <recommendedName>
        <fullName evidence="2">Retrotransposon gag domain-containing protein</fullName>
    </recommendedName>
</protein>
<proteinExistence type="predicted"/>
<feature type="region of interest" description="Disordered" evidence="1">
    <location>
        <begin position="197"/>
        <end position="269"/>
    </location>
</feature>
<dbReference type="EMBL" id="CAJNRD030001120">
    <property type="protein sequence ID" value="CAG5093407.1"/>
    <property type="molecule type" value="Genomic_DNA"/>
</dbReference>
<comment type="caution">
    <text evidence="3">The sequence shown here is derived from an EMBL/GenBank/DDBJ whole genome shotgun (WGS) entry which is preliminary data.</text>
</comment>
<evidence type="ECO:0000313" key="3">
    <source>
        <dbReference type="EMBL" id="CAG5093407.1"/>
    </source>
</evidence>
<feature type="compositionally biased region" description="Basic and acidic residues" evidence="1">
    <location>
        <begin position="56"/>
        <end position="70"/>
    </location>
</feature>
<dbReference type="InterPro" id="IPR005162">
    <property type="entry name" value="Retrotrans_gag_dom"/>
</dbReference>
<feature type="compositionally biased region" description="Acidic residues" evidence="1">
    <location>
        <begin position="71"/>
        <end position="83"/>
    </location>
</feature>
<organism evidence="3 4">
    <name type="scientific">Cotesia congregata</name>
    <name type="common">Parasitoid wasp</name>
    <name type="synonym">Apanteles congregatus</name>
    <dbReference type="NCBI Taxonomy" id="51543"/>
    <lineage>
        <taxon>Eukaryota</taxon>
        <taxon>Metazoa</taxon>
        <taxon>Ecdysozoa</taxon>
        <taxon>Arthropoda</taxon>
        <taxon>Hexapoda</taxon>
        <taxon>Insecta</taxon>
        <taxon>Pterygota</taxon>
        <taxon>Neoptera</taxon>
        <taxon>Endopterygota</taxon>
        <taxon>Hymenoptera</taxon>
        <taxon>Apocrita</taxon>
        <taxon>Ichneumonoidea</taxon>
        <taxon>Braconidae</taxon>
        <taxon>Microgastrinae</taxon>
        <taxon>Cotesia</taxon>
    </lineage>
</organism>
<sequence>MLYKNPPCKKFHLIRFKSDDIFNEKRFFYELFKCGEAGRPGRYDQLLIDLDQSEAELDKLPDETETKAPENDDELPSDEDPEGDNASPEAQTARQRRAQEKRLRAEIEAEERERIEAEEKERVERERIEREERERLAREAKKEKREQERLAREAEAEAEKGLRERLRQEIRARLLREKEDQRAYELQLDASEARMRYEAEQQKKAEQEGHINTHGNNRDRISSLEDDRRKGRDGNRRSEPLVDLVSPTRVGPSFSGTPRQDHQHHSVLGDDSAELRRRYLVRKWNVVFKGERDVQDFLERLEEMADNYGFEMDHLLPCIPILLREKALLWYRNNKRDWVSWEDFVSDLKSFYLPPGLELELEEQIRNSVQGETESAAEYATRLQTLMRRHGQMSNLARLTRLYQNMRPEYRRYMKRTEFANVPGLLRLAREYEQLVAQEKPPAVKET</sequence>
<feature type="compositionally biased region" description="Basic and acidic residues" evidence="1">
    <location>
        <begin position="197"/>
        <end position="240"/>
    </location>
</feature>
<gene>
    <name evidence="3" type="ORF">HICCMSTLAB_LOCUS6797</name>
</gene>
<feature type="domain" description="Retrotransposon gag" evidence="2">
    <location>
        <begin position="320"/>
        <end position="407"/>
    </location>
</feature>
<feature type="compositionally biased region" description="Basic and acidic residues" evidence="1">
    <location>
        <begin position="97"/>
        <end position="161"/>
    </location>
</feature>
<evidence type="ECO:0000256" key="1">
    <source>
        <dbReference type="SAM" id="MobiDB-lite"/>
    </source>
</evidence>
<accession>A0A8J2HEF4</accession>
<name>A0A8J2HEF4_COTCN</name>
<evidence type="ECO:0000259" key="2">
    <source>
        <dbReference type="Pfam" id="PF03732"/>
    </source>
</evidence>
<dbReference type="OrthoDB" id="7700824at2759"/>
<dbReference type="Pfam" id="PF03732">
    <property type="entry name" value="Retrotrans_gag"/>
    <property type="match status" value="1"/>
</dbReference>
<reference evidence="3" key="1">
    <citation type="submission" date="2021-04" db="EMBL/GenBank/DDBJ databases">
        <authorList>
            <person name="Chebbi M.A.C M."/>
        </authorList>
    </citation>
    <scope>NUCLEOTIDE SEQUENCE</scope>
</reference>
<evidence type="ECO:0000313" key="4">
    <source>
        <dbReference type="Proteomes" id="UP000786811"/>
    </source>
</evidence>
<dbReference type="Proteomes" id="UP000786811">
    <property type="component" value="Unassembled WGS sequence"/>
</dbReference>
<dbReference type="AlphaFoldDB" id="A0A8J2HEF4"/>
<feature type="compositionally biased region" description="Basic and acidic residues" evidence="1">
    <location>
        <begin position="259"/>
        <end position="269"/>
    </location>
</feature>
<feature type="region of interest" description="Disordered" evidence="1">
    <location>
        <begin position="53"/>
        <end position="161"/>
    </location>
</feature>